<dbReference type="Gene3D" id="3.40.50.1000">
    <property type="entry name" value="HAD superfamily/HAD-like"/>
    <property type="match status" value="1"/>
</dbReference>
<reference evidence="2" key="1">
    <citation type="submission" date="2019-06" db="EMBL/GenBank/DDBJ databases">
        <title>Alistipes onderdonkii subsp. vulgaris subsp. nov., Alistipes dispar sp. nov. and Alistipes communis sp. nov., isolated from human faeces, and creation of Alistipes onderdonkii subsp. onderdonkii subsp. nov.</title>
        <authorList>
            <person name="Sakamoto M."/>
            <person name="Ikeyama N."/>
            <person name="Ogata Y."/>
            <person name="Suda W."/>
            <person name="Iino T."/>
            <person name="Hattori M."/>
            <person name="Ohkuma M."/>
        </authorList>
    </citation>
    <scope>NUCLEOTIDE SEQUENCE [LARGE SCALE GENOMIC DNA]</scope>
    <source>
        <strain evidence="2">5CBH24</strain>
    </source>
</reference>
<keyword evidence="2" id="KW-1185">Reference proteome</keyword>
<dbReference type="GeneID" id="78341409"/>
<organism evidence="1 2">
    <name type="scientific">Alistipes communis</name>
    <dbReference type="NCBI Taxonomy" id="2585118"/>
    <lineage>
        <taxon>Bacteria</taxon>
        <taxon>Pseudomonadati</taxon>
        <taxon>Bacteroidota</taxon>
        <taxon>Bacteroidia</taxon>
        <taxon>Bacteroidales</taxon>
        <taxon>Rikenellaceae</taxon>
        <taxon>Alistipes</taxon>
    </lineage>
</organism>
<dbReference type="InterPro" id="IPR023198">
    <property type="entry name" value="PGP-like_dom2"/>
</dbReference>
<dbReference type="GO" id="GO:0005829">
    <property type="term" value="C:cytosol"/>
    <property type="evidence" value="ECO:0007669"/>
    <property type="project" value="TreeGrafter"/>
</dbReference>
<sequence>MKTTYTHLLFDLDGTLTDPMEGITRSVQYSLRHFGIEVTDLRSLTPFIGPPLAESFREFYGFDDGRIPEAIRLMREYFSERGWRENRLYDGMPQLLERLCASGLTLAVATSKPVVFARRILDHFDLARYFAFVGGAELDGSRQAKADVIAHVLQGLGGVDPATCLMIGDRRHDVAGAAAAGMDSCGVLWGYGSRAELTGAGATRIAADLGELERIVTGR</sequence>
<gene>
    <name evidence="1" type="ORF">A5CBH24_06980</name>
</gene>
<dbReference type="CDD" id="cd04302">
    <property type="entry name" value="HAD_5NT"/>
    <property type="match status" value="1"/>
</dbReference>
<dbReference type="SUPFAM" id="SSF56784">
    <property type="entry name" value="HAD-like"/>
    <property type="match status" value="1"/>
</dbReference>
<dbReference type="EMBL" id="AP019735">
    <property type="protein sequence ID" value="BBL03385.1"/>
    <property type="molecule type" value="Genomic_DNA"/>
</dbReference>
<dbReference type="InterPro" id="IPR036412">
    <property type="entry name" value="HAD-like_sf"/>
</dbReference>
<accession>A0A4Y1WRR2</accession>
<dbReference type="Proteomes" id="UP000318946">
    <property type="component" value="Chromosome"/>
</dbReference>
<dbReference type="Gene3D" id="1.10.150.240">
    <property type="entry name" value="Putative phosphatase, domain 2"/>
    <property type="match status" value="1"/>
</dbReference>
<protein>
    <submittedName>
        <fullName evidence="1">Phosphoglycolate phosphatase</fullName>
    </submittedName>
</protein>
<dbReference type="PANTHER" id="PTHR43434:SF20">
    <property type="entry name" value="5'-NUCLEOTIDASE"/>
    <property type="match status" value="1"/>
</dbReference>
<dbReference type="GO" id="GO:0004713">
    <property type="term" value="F:protein tyrosine kinase activity"/>
    <property type="evidence" value="ECO:0007669"/>
    <property type="project" value="TreeGrafter"/>
</dbReference>
<dbReference type="AlphaFoldDB" id="A0A4Y1WRR2"/>
<dbReference type="RefSeq" id="WP_141412230.1">
    <property type="nucleotide sequence ID" value="NZ_AP019735.1"/>
</dbReference>
<proteinExistence type="predicted"/>
<name>A0A4Y1WRR2_9BACT</name>
<dbReference type="PANTHER" id="PTHR43434">
    <property type="entry name" value="PHOSPHOGLYCOLATE PHOSPHATASE"/>
    <property type="match status" value="1"/>
</dbReference>
<dbReference type="InterPro" id="IPR023214">
    <property type="entry name" value="HAD_sf"/>
</dbReference>
<dbReference type="OrthoDB" id="9804442at2"/>
<dbReference type="InterPro" id="IPR050155">
    <property type="entry name" value="HAD-like_hydrolase_sf"/>
</dbReference>
<dbReference type="Pfam" id="PF13419">
    <property type="entry name" value="HAD_2"/>
    <property type="match status" value="1"/>
</dbReference>
<dbReference type="KEGG" id="acou:A5CBH24_06980"/>
<dbReference type="InterPro" id="IPR041492">
    <property type="entry name" value="HAD_2"/>
</dbReference>
<evidence type="ECO:0000313" key="1">
    <source>
        <dbReference type="EMBL" id="BBL03385.1"/>
    </source>
</evidence>
<dbReference type="FunFam" id="3.40.50.1000:FF:000022">
    <property type="entry name" value="Phosphoglycolate phosphatase"/>
    <property type="match status" value="1"/>
</dbReference>
<evidence type="ECO:0000313" key="2">
    <source>
        <dbReference type="Proteomes" id="UP000318946"/>
    </source>
</evidence>